<evidence type="ECO:0000259" key="6">
    <source>
        <dbReference type="Pfam" id="PF00266"/>
    </source>
</evidence>
<dbReference type="GO" id="GO:0008453">
    <property type="term" value="F:alanine-glyoxylate transaminase activity"/>
    <property type="evidence" value="ECO:0007669"/>
    <property type="project" value="TreeGrafter"/>
</dbReference>
<dbReference type="GO" id="GO:0019265">
    <property type="term" value="P:glycine biosynthetic process, by transamination of glyoxylate"/>
    <property type="evidence" value="ECO:0007669"/>
    <property type="project" value="TreeGrafter"/>
</dbReference>
<dbReference type="Pfam" id="PF00266">
    <property type="entry name" value="Aminotran_5"/>
    <property type="match status" value="1"/>
</dbReference>
<feature type="domain" description="Aminotransferase class V" evidence="6">
    <location>
        <begin position="27"/>
        <end position="323"/>
    </location>
</feature>
<dbReference type="GO" id="GO:0004760">
    <property type="term" value="F:L-serine-pyruvate transaminase activity"/>
    <property type="evidence" value="ECO:0007669"/>
    <property type="project" value="TreeGrafter"/>
</dbReference>
<keyword evidence="8" id="KW-1185">Reference proteome</keyword>
<dbReference type="InterPro" id="IPR015424">
    <property type="entry name" value="PyrdxlP-dep_Trfase"/>
</dbReference>
<dbReference type="Proteomes" id="UP000568273">
    <property type="component" value="Unassembled WGS sequence"/>
</dbReference>
<accession>A0A848RHC1</accession>
<dbReference type="PANTHER" id="PTHR21152:SF40">
    <property type="entry name" value="ALANINE--GLYOXYLATE AMINOTRANSFERASE"/>
    <property type="match status" value="1"/>
</dbReference>
<feature type="modified residue" description="N6-(pyridoxal phosphate)lysine" evidence="5">
    <location>
        <position position="187"/>
    </location>
</feature>
<evidence type="ECO:0000256" key="2">
    <source>
        <dbReference type="ARBA" id="ARBA00009236"/>
    </source>
</evidence>
<dbReference type="InterPro" id="IPR024169">
    <property type="entry name" value="SP_NH2Trfase/AEP_transaminase"/>
</dbReference>
<keyword evidence="7" id="KW-0032">Aminotransferase</keyword>
<dbReference type="EMBL" id="JABDSR010000004">
    <property type="protein sequence ID" value="NMW84833.1"/>
    <property type="molecule type" value="Genomic_DNA"/>
</dbReference>
<organism evidence="7 8">
    <name type="scientific">Peptoniphilus faecalis</name>
    <dbReference type="NCBI Taxonomy" id="2731255"/>
    <lineage>
        <taxon>Bacteria</taxon>
        <taxon>Bacillati</taxon>
        <taxon>Bacillota</taxon>
        <taxon>Tissierellia</taxon>
        <taxon>Tissierellales</taxon>
        <taxon>Peptoniphilaceae</taxon>
        <taxon>Peptoniphilus</taxon>
    </lineage>
</organism>
<proteinExistence type="inferred from homology"/>
<evidence type="ECO:0000256" key="5">
    <source>
        <dbReference type="PIRSR" id="PIRSR000524-50"/>
    </source>
</evidence>
<dbReference type="InterPro" id="IPR000192">
    <property type="entry name" value="Aminotrans_V_dom"/>
</dbReference>
<evidence type="ECO:0000313" key="8">
    <source>
        <dbReference type="Proteomes" id="UP000568273"/>
    </source>
</evidence>
<dbReference type="Gene3D" id="3.40.640.10">
    <property type="entry name" value="Type I PLP-dependent aspartate aminotransferase-like (Major domain)"/>
    <property type="match status" value="1"/>
</dbReference>
<evidence type="ECO:0000256" key="1">
    <source>
        <dbReference type="ARBA" id="ARBA00001933"/>
    </source>
</evidence>
<sequence>MKMKLFLPGPVSVRSEVLKQFEKPVIGHRTKEASEIQKSIIINMQKIFGTKEDILVSTSSGTGLMEGAIRSCTRKRALICALGSFGELWQKLGIENGIETDILRTEPGEATDPNKLEEVLKKKDYDFVGITHNETSSGILNNLKELKPIIEKYSEIIWAIDTVSSAGGTPIDQDKYGIDISITSSQKCLGLVPGLSFASFSTKAVEKARTIENRGHYLDLLLLYNYSREHNFQYPSTPAISNMVAAEYQLNYIVNEEGLENRFKRHLTMSNYFKDWANKNFEVFGNKKYLSPTITCVKNTKNLNFEKLSDEFSKRGIVISNGYGSMADKTFRVGHMGDTTLGDMKEFTKIFDEILKNI</sequence>
<dbReference type="PIRSF" id="PIRSF000524">
    <property type="entry name" value="SPT"/>
    <property type="match status" value="1"/>
</dbReference>
<dbReference type="Gene3D" id="3.90.1150.10">
    <property type="entry name" value="Aspartate Aminotransferase, domain 1"/>
    <property type="match status" value="1"/>
</dbReference>
<comment type="cofactor">
    <cofactor evidence="1 5">
        <name>pyridoxal 5'-phosphate</name>
        <dbReference type="ChEBI" id="CHEBI:597326"/>
    </cofactor>
</comment>
<dbReference type="PANTHER" id="PTHR21152">
    <property type="entry name" value="AMINOTRANSFERASE CLASS V"/>
    <property type="match status" value="1"/>
</dbReference>
<name>A0A848RHC1_9FIRM</name>
<evidence type="ECO:0000256" key="4">
    <source>
        <dbReference type="PIRSR" id="PIRSR000524-1"/>
    </source>
</evidence>
<dbReference type="InterPro" id="IPR015422">
    <property type="entry name" value="PyrdxlP-dep_Trfase_small"/>
</dbReference>
<evidence type="ECO:0000313" key="7">
    <source>
        <dbReference type="EMBL" id="NMW84833.1"/>
    </source>
</evidence>
<evidence type="ECO:0000256" key="3">
    <source>
        <dbReference type="ARBA" id="ARBA00022898"/>
    </source>
</evidence>
<dbReference type="InterPro" id="IPR015421">
    <property type="entry name" value="PyrdxlP-dep_Trfase_major"/>
</dbReference>
<comment type="caution">
    <text evidence="7">The sequence shown here is derived from an EMBL/GenBank/DDBJ whole genome shotgun (WGS) entry which is preliminary data.</text>
</comment>
<reference evidence="7" key="1">
    <citation type="submission" date="2020-04" db="EMBL/GenBank/DDBJ databases">
        <title>Peptoniphilus sp. nov. isolated from swine feces.</title>
        <authorList>
            <person name="Ryu S.W."/>
        </authorList>
    </citation>
    <scope>NUCLEOTIDE SEQUENCE [LARGE SCALE GENOMIC DNA]</scope>
    <source>
        <strain evidence="7">AGMB00490</strain>
    </source>
</reference>
<comment type="similarity">
    <text evidence="2">Belongs to the class-V pyridoxal-phosphate-dependent aminotransferase family.</text>
</comment>
<gene>
    <name evidence="7" type="ORF">HKO22_03620</name>
</gene>
<feature type="binding site" evidence="4">
    <location>
        <position position="332"/>
    </location>
    <ligand>
        <name>substrate</name>
    </ligand>
</feature>
<dbReference type="SUPFAM" id="SSF53383">
    <property type="entry name" value="PLP-dependent transferases"/>
    <property type="match status" value="1"/>
</dbReference>
<dbReference type="AlphaFoldDB" id="A0A848RHC1"/>
<protein>
    <submittedName>
        <fullName evidence="7">Alanine--glyoxylate aminotransferase family protein</fullName>
    </submittedName>
</protein>
<keyword evidence="3 5" id="KW-0663">Pyridoxal phosphate</keyword>
<keyword evidence="7" id="KW-0808">Transferase</keyword>